<dbReference type="EMBL" id="AEVO01000042">
    <property type="protein sequence ID" value="EFY07340.1"/>
    <property type="molecule type" value="Genomic_DNA"/>
</dbReference>
<feature type="domain" description="Amidase" evidence="2">
    <location>
        <begin position="48"/>
        <end position="502"/>
    </location>
</feature>
<accession>E8LJP2</accession>
<keyword evidence="4" id="KW-1185">Reference proteome</keyword>
<dbReference type="RefSeq" id="WP_009143130.1">
    <property type="nucleotide sequence ID" value="NZ_GL830979.1"/>
</dbReference>
<dbReference type="Pfam" id="PF01425">
    <property type="entry name" value="Amidase"/>
    <property type="match status" value="1"/>
</dbReference>
<evidence type="ECO:0000256" key="1">
    <source>
        <dbReference type="SAM" id="SignalP"/>
    </source>
</evidence>
<reference evidence="3 4" key="1">
    <citation type="submission" date="2011-01" db="EMBL/GenBank/DDBJ databases">
        <authorList>
            <person name="Weinstock G."/>
            <person name="Sodergren E."/>
            <person name="Clifton S."/>
            <person name="Fulton L."/>
            <person name="Fulton B."/>
            <person name="Courtney L."/>
            <person name="Fronick C."/>
            <person name="Harrison M."/>
            <person name="Strong C."/>
            <person name="Farmer C."/>
            <person name="Delahaunty K."/>
            <person name="Markovic C."/>
            <person name="Hall O."/>
            <person name="Minx P."/>
            <person name="Tomlinson C."/>
            <person name="Mitreva M."/>
            <person name="Hou S."/>
            <person name="Chen J."/>
            <person name="Wollam A."/>
            <person name="Pepin K.H."/>
            <person name="Johnson M."/>
            <person name="Bhonagiri V."/>
            <person name="Zhang X."/>
            <person name="Suruliraj S."/>
            <person name="Warren W."/>
            <person name="Chinwalla A."/>
            <person name="Mardis E.R."/>
            <person name="Wilson R.K."/>
        </authorList>
    </citation>
    <scope>NUCLEOTIDE SEQUENCE [LARGE SCALE GENOMIC DNA]</scope>
    <source>
        <strain evidence="4">DSM 22608 / JCM 16073 / KCTC 15190 / YIT 12066</strain>
    </source>
</reference>
<dbReference type="eggNOG" id="COG0154">
    <property type="taxonomic scope" value="Bacteria"/>
</dbReference>
<organism evidence="3 4">
    <name type="scientific">Succinatimonas hippei (strain DSM 22608 / JCM 16073 / KCTC 15190 / YIT 12066)</name>
    <dbReference type="NCBI Taxonomy" id="762983"/>
    <lineage>
        <taxon>Bacteria</taxon>
        <taxon>Pseudomonadati</taxon>
        <taxon>Pseudomonadota</taxon>
        <taxon>Gammaproteobacteria</taxon>
        <taxon>Aeromonadales</taxon>
        <taxon>Succinivibrionaceae</taxon>
        <taxon>Succinatimonas</taxon>
    </lineage>
</organism>
<dbReference type="STRING" id="762983.HMPREF9444_00925"/>
<dbReference type="PANTHER" id="PTHR42678">
    <property type="entry name" value="AMIDASE"/>
    <property type="match status" value="1"/>
</dbReference>
<keyword evidence="1" id="KW-0732">Signal</keyword>
<evidence type="ECO:0000313" key="3">
    <source>
        <dbReference type="EMBL" id="EFY07340.1"/>
    </source>
</evidence>
<protein>
    <submittedName>
        <fullName evidence="3">Amidase</fullName>
    </submittedName>
</protein>
<evidence type="ECO:0000313" key="4">
    <source>
        <dbReference type="Proteomes" id="UP000018458"/>
    </source>
</evidence>
<dbReference type="SUPFAM" id="SSF75304">
    <property type="entry name" value="Amidase signature (AS) enzymes"/>
    <property type="match status" value="1"/>
</dbReference>
<dbReference type="OrthoDB" id="9811471at2"/>
<dbReference type="InterPro" id="IPR023631">
    <property type="entry name" value="Amidase_dom"/>
</dbReference>
<evidence type="ECO:0000259" key="2">
    <source>
        <dbReference type="Pfam" id="PF01425"/>
    </source>
</evidence>
<dbReference type="PANTHER" id="PTHR42678:SF34">
    <property type="entry name" value="OS04G0183300 PROTEIN"/>
    <property type="match status" value="1"/>
</dbReference>
<dbReference type="SMR" id="E8LJP2"/>
<proteinExistence type="predicted"/>
<dbReference type="AlphaFoldDB" id="E8LJP2"/>
<name>E8LJP2_SUCHY</name>
<dbReference type="HOGENOM" id="CLU_009600_14_2_6"/>
<gene>
    <name evidence="3" type="ORF">HMPREF9444_00925</name>
</gene>
<feature type="chain" id="PRO_5003226743" evidence="1">
    <location>
        <begin position="22"/>
        <end position="518"/>
    </location>
</feature>
<dbReference type="Proteomes" id="UP000018458">
    <property type="component" value="Unassembled WGS sequence"/>
</dbReference>
<sequence length="518" mass="55782">MYKKSLMIFLAPLFACFSVHAYEGDITKLSLPQMRVALDNKQITSEQLITAYLKNIEKNDKKGKKINAVIYINPDALAQARIFDANNNGKNLPLAGIPFLVKDNINTAGIATTGGTLPLKNSTPQANAFVVQKLIDQGAIVLGKTNLSELAASYGRLGYSSLGGQTLNPFNEKRDASGSSSGSAAAVAMSFAPFALGTDTSGSIRGPASTTATVGLRPSLGLTGRSGVIPLSLSADTVGVITRDVTDQAIVLDVINAVDLNDAATLNLNHLRNIFYKAVTGPVSLVGKRIGIISNFDGGNSDVDKVRDHAAALIKNHGAIIEEIKLPEIFNDLWSPVLGPLGLAEFRPQMNAYLSALPSGSPQNMDEFMQELIKETKNGTYLINPGRFQGLMDNYTTNTTDSAEYISILTNTIPYLRKAFSQIMDENNFDDLLFATMRCPPSVRYDKQDLTYKCAASDPYTPSYIASALGLPEISIPGGRDQYNLPVGISFLGRFGDDAEILKLAKAFETVNKNISYK</sequence>
<dbReference type="InterPro" id="IPR036928">
    <property type="entry name" value="AS_sf"/>
</dbReference>
<dbReference type="Gene3D" id="3.90.1300.10">
    <property type="entry name" value="Amidase signature (AS) domain"/>
    <property type="match status" value="1"/>
</dbReference>
<feature type="signal peptide" evidence="1">
    <location>
        <begin position="1"/>
        <end position="21"/>
    </location>
</feature>
<comment type="caution">
    <text evidence="3">The sequence shown here is derived from an EMBL/GenBank/DDBJ whole genome shotgun (WGS) entry which is preliminary data.</text>
</comment>